<feature type="transmembrane region" description="Helical" evidence="6">
    <location>
        <begin position="87"/>
        <end position="110"/>
    </location>
</feature>
<dbReference type="OrthoDB" id="512217at2"/>
<sequence length="435" mass="48787">MTDTQETRSFNYKKQLKGSAVFKLGAVLATFLAMPIMIDYLGAELFGVWATMLTLLTWVMLFDLGIGNGLRNKITESLAKKRPDTAAEYISTAYGLVGLISLMIFLVFLIGNVWLPWQKVFNTTSVPERILSEAVVTLGFFIFLNFWISLVNQVYQGLQKTSVMVFGQFLSNALALIFVFLLSVYTKGTLIFLIWAYGLSLILSNSILTIYLFSVHKEIRPKIILFDFGKVRALFSLGMRFFIIQLAVLVIFMSDKILITQLLGPQYVTSYEVIFKLFSVFTVLHAVVLAPLWPAYSDAHAKGDMDWIRKQLKKQIKFASLIFVMAILLALVGPLIVKLWIGEDGSAPHSLHMLFAFFIIVSVWNNVFAYFVNAINELSVQLWSAILAGLLNIPLSIFLVKYVGMGVGGVVMATLLSLSIYSFIGPLQVLKIIKE</sequence>
<evidence type="ECO:0000256" key="6">
    <source>
        <dbReference type="SAM" id="Phobius"/>
    </source>
</evidence>
<feature type="transmembrane region" description="Helical" evidence="6">
    <location>
        <begin position="273"/>
        <end position="297"/>
    </location>
</feature>
<feature type="transmembrane region" description="Helical" evidence="6">
    <location>
        <begin position="406"/>
        <end position="424"/>
    </location>
</feature>
<feature type="transmembrane region" description="Helical" evidence="6">
    <location>
        <begin position="382"/>
        <end position="400"/>
    </location>
</feature>
<dbReference type="Proteomes" id="UP000243606">
    <property type="component" value="Unassembled WGS sequence"/>
</dbReference>
<keyword evidence="3 6" id="KW-0812">Transmembrane</keyword>
<proteinExistence type="predicted"/>
<keyword evidence="5 6" id="KW-0472">Membrane</keyword>
<protein>
    <submittedName>
        <fullName evidence="7">Membrane protein involved in the export of O-antigen and teichoic acid</fullName>
    </submittedName>
</protein>
<dbReference type="Pfam" id="PF01943">
    <property type="entry name" value="Polysacc_synt"/>
    <property type="match status" value="1"/>
</dbReference>
<keyword evidence="2" id="KW-1003">Cell membrane</keyword>
<evidence type="ECO:0000313" key="7">
    <source>
        <dbReference type="EMBL" id="SFH78244.1"/>
    </source>
</evidence>
<organism evidence="7 8">
    <name type="scientific">Pseudomonas guineae</name>
    <dbReference type="NCBI Taxonomy" id="425504"/>
    <lineage>
        <taxon>Bacteria</taxon>
        <taxon>Pseudomonadati</taxon>
        <taxon>Pseudomonadota</taxon>
        <taxon>Gammaproteobacteria</taxon>
        <taxon>Pseudomonadales</taxon>
        <taxon>Pseudomonadaceae</taxon>
        <taxon>Pseudomonas</taxon>
    </lineage>
</organism>
<feature type="transmembrane region" description="Helical" evidence="6">
    <location>
        <begin position="21"/>
        <end position="40"/>
    </location>
</feature>
<keyword evidence="4 6" id="KW-1133">Transmembrane helix</keyword>
<feature type="transmembrane region" description="Helical" evidence="6">
    <location>
        <begin position="318"/>
        <end position="341"/>
    </location>
</feature>
<feature type="transmembrane region" description="Helical" evidence="6">
    <location>
        <begin position="353"/>
        <end position="375"/>
    </location>
</feature>
<dbReference type="RefSeq" id="WP_090238425.1">
    <property type="nucleotide sequence ID" value="NZ_FOQL01000001.1"/>
</dbReference>
<keyword evidence="8" id="KW-1185">Reference proteome</keyword>
<evidence type="ECO:0000256" key="1">
    <source>
        <dbReference type="ARBA" id="ARBA00004651"/>
    </source>
</evidence>
<evidence type="ECO:0000256" key="2">
    <source>
        <dbReference type="ARBA" id="ARBA00022475"/>
    </source>
</evidence>
<name>A0A1I3CUL1_9PSED</name>
<evidence type="ECO:0000313" key="8">
    <source>
        <dbReference type="Proteomes" id="UP000243606"/>
    </source>
</evidence>
<accession>A0A1I3CUL1</accession>
<dbReference type="AlphaFoldDB" id="A0A1I3CUL1"/>
<dbReference type="EMBL" id="FOQL01000001">
    <property type="protein sequence ID" value="SFH78244.1"/>
    <property type="molecule type" value="Genomic_DNA"/>
</dbReference>
<reference evidence="8" key="1">
    <citation type="submission" date="2016-10" db="EMBL/GenBank/DDBJ databases">
        <authorList>
            <person name="Varghese N."/>
            <person name="Submissions S."/>
        </authorList>
    </citation>
    <scope>NUCLEOTIDE SEQUENCE [LARGE SCALE GENOMIC DNA]</scope>
    <source>
        <strain evidence="8">LMG 24016</strain>
    </source>
</reference>
<dbReference type="PANTHER" id="PTHR30250">
    <property type="entry name" value="PST FAMILY PREDICTED COLANIC ACID TRANSPORTER"/>
    <property type="match status" value="1"/>
</dbReference>
<evidence type="ECO:0000256" key="5">
    <source>
        <dbReference type="ARBA" id="ARBA00023136"/>
    </source>
</evidence>
<feature type="transmembrane region" description="Helical" evidence="6">
    <location>
        <begin position="191"/>
        <end position="213"/>
    </location>
</feature>
<feature type="transmembrane region" description="Helical" evidence="6">
    <location>
        <begin position="234"/>
        <end position="253"/>
    </location>
</feature>
<feature type="transmembrane region" description="Helical" evidence="6">
    <location>
        <begin position="130"/>
        <end position="151"/>
    </location>
</feature>
<dbReference type="PANTHER" id="PTHR30250:SF11">
    <property type="entry name" value="O-ANTIGEN TRANSPORTER-RELATED"/>
    <property type="match status" value="1"/>
</dbReference>
<dbReference type="InterPro" id="IPR050833">
    <property type="entry name" value="Poly_Biosynth_Transport"/>
</dbReference>
<dbReference type="InterPro" id="IPR002797">
    <property type="entry name" value="Polysacc_synth"/>
</dbReference>
<feature type="transmembrane region" description="Helical" evidence="6">
    <location>
        <begin position="163"/>
        <end position="185"/>
    </location>
</feature>
<feature type="transmembrane region" description="Helical" evidence="6">
    <location>
        <begin position="46"/>
        <end position="66"/>
    </location>
</feature>
<evidence type="ECO:0000256" key="3">
    <source>
        <dbReference type="ARBA" id="ARBA00022692"/>
    </source>
</evidence>
<comment type="subcellular location">
    <subcellularLocation>
        <location evidence="1">Cell membrane</location>
        <topology evidence="1">Multi-pass membrane protein</topology>
    </subcellularLocation>
</comment>
<dbReference type="STRING" id="425504.SAMN05216206_0243"/>
<dbReference type="GO" id="GO:0005886">
    <property type="term" value="C:plasma membrane"/>
    <property type="evidence" value="ECO:0007669"/>
    <property type="project" value="UniProtKB-SubCell"/>
</dbReference>
<gene>
    <name evidence="7" type="ORF">SAMN05216206_0243</name>
</gene>
<evidence type="ECO:0000256" key="4">
    <source>
        <dbReference type="ARBA" id="ARBA00022989"/>
    </source>
</evidence>